<keyword evidence="1" id="KW-0472">Membrane</keyword>
<evidence type="ECO:0000313" key="2">
    <source>
        <dbReference type="Proteomes" id="UP000887566"/>
    </source>
</evidence>
<sequence>MRWAVGNGRMGSWRWHVRVTHRFGVCDAATRIEAYGQLRAGFVPCVGAQQKQPLLRPALLAVKMLLSNLCLPLPLSLSLSLSGSRLALAASVPALSGLSALFAVTLVISSPFTAA</sequence>
<keyword evidence="1" id="KW-1133">Transmembrane helix</keyword>
<dbReference type="WBParaSite" id="PSAMB.scaffold1926size26634.g15511.t1">
    <property type="protein sequence ID" value="PSAMB.scaffold1926size26634.g15511.t1"/>
    <property type="gene ID" value="PSAMB.scaffold1926size26634.g15511"/>
</dbReference>
<feature type="transmembrane region" description="Helical" evidence="1">
    <location>
        <begin position="86"/>
        <end position="108"/>
    </location>
</feature>
<evidence type="ECO:0000256" key="1">
    <source>
        <dbReference type="SAM" id="Phobius"/>
    </source>
</evidence>
<accession>A0A914VI17</accession>
<keyword evidence="1" id="KW-0812">Transmembrane</keyword>
<protein>
    <submittedName>
        <fullName evidence="3">Uncharacterized protein</fullName>
    </submittedName>
</protein>
<proteinExistence type="predicted"/>
<name>A0A914VI17_9BILA</name>
<evidence type="ECO:0000313" key="3">
    <source>
        <dbReference type="WBParaSite" id="PSAMB.scaffold1926size26634.g15511.t1"/>
    </source>
</evidence>
<dbReference type="Proteomes" id="UP000887566">
    <property type="component" value="Unplaced"/>
</dbReference>
<dbReference type="AlphaFoldDB" id="A0A914VI17"/>
<organism evidence="2 3">
    <name type="scientific">Plectus sambesii</name>
    <dbReference type="NCBI Taxonomy" id="2011161"/>
    <lineage>
        <taxon>Eukaryota</taxon>
        <taxon>Metazoa</taxon>
        <taxon>Ecdysozoa</taxon>
        <taxon>Nematoda</taxon>
        <taxon>Chromadorea</taxon>
        <taxon>Plectida</taxon>
        <taxon>Plectina</taxon>
        <taxon>Plectoidea</taxon>
        <taxon>Plectidae</taxon>
        <taxon>Plectus</taxon>
    </lineage>
</organism>
<keyword evidence="2" id="KW-1185">Reference proteome</keyword>
<reference evidence="3" key="1">
    <citation type="submission" date="2022-11" db="UniProtKB">
        <authorList>
            <consortium name="WormBaseParasite"/>
        </authorList>
    </citation>
    <scope>IDENTIFICATION</scope>
</reference>